<dbReference type="AlphaFoldDB" id="A0A4Q0YMT9"/>
<dbReference type="SUPFAM" id="SSF56801">
    <property type="entry name" value="Acetyl-CoA synthetase-like"/>
    <property type="match status" value="1"/>
</dbReference>
<dbReference type="Gene3D" id="3.40.50.12780">
    <property type="entry name" value="N-terminal domain of ligase-like"/>
    <property type="match status" value="1"/>
</dbReference>
<dbReference type="Proteomes" id="UP000290287">
    <property type="component" value="Unassembled WGS sequence"/>
</dbReference>
<proteinExistence type="inferred from homology"/>
<dbReference type="PANTHER" id="PTHR22754">
    <property type="entry name" value="DISCO-INTERACTING PROTEIN 2 DIP2 -RELATED"/>
    <property type="match status" value="1"/>
</dbReference>
<reference evidence="3 4" key="1">
    <citation type="submission" date="2017-10" db="EMBL/GenBank/DDBJ databases">
        <title>Nyctiphanis sp. nov., isolated from the stomach of the euphausiid Nyctiphanes simplex (Hansen, 1911) in the Gulf of California.</title>
        <authorList>
            <person name="Gomez-Gil B."/>
            <person name="Aguilar-Mendez M."/>
            <person name="Lopez-Cortes A."/>
            <person name="Gomez-Gutierrez J."/>
            <person name="Roque A."/>
            <person name="Lang E."/>
            <person name="Gonzalez-Castillo A."/>
        </authorList>
    </citation>
    <scope>NUCLEOTIDE SEQUENCE [LARGE SCALE GENOMIC DNA]</scope>
    <source>
        <strain evidence="3 4">CAIM 600</strain>
    </source>
</reference>
<dbReference type="PANTHER" id="PTHR22754:SF32">
    <property type="entry name" value="DISCO-INTERACTING PROTEIN 2"/>
    <property type="match status" value="1"/>
</dbReference>
<comment type="similarity">
    <text evidence="1">Belongs to the ATP-dependent AMP-binding enzyme family.</text>
</comment>
<dbReference type="PROSITE" id="PS00455">
    <property type="entry name" value="AMP_BINDING"/>
    <property type="match status" value="1"/>
</dbReference>
<accession>A0A4Q0YMT9</accession>
<protein>
    <recommendedName>
        <fullName evidence="2">AMP-dependent synthetase/ligase domain-containing protein</fullName>
    </recommendedName>
</protein>
<organism evidence="3 4">
    <name type="scientific">Veronia nyctiphanis</name>
    <dbReference type="NCBI Taxonomy" id="1278244"/>
    <lineage>
        <taxon>Bacteria</taxon>
        <taxon>Pseudomonadati</taxon>
        <taxon>Pseudomonadota</taxon>
        <taxon>Gammaproteobacteria</taxon>
        <taxon>Vibrionales</taxon>
        <taxon>Vibrionaceae</taxon>
        <taxon>Veronia</taxon>
    </lineage>
</organism>
<name>A0A4Q0YMT9_9GAMM</name>
<dbReference type="Pfam" id="PF00501">
    <property type="entry name" value="AMP-binding"/>
    <property type="match status" value="1"/>
</dbReference>
<dbReference type="GO" id="GO:0006633">
    <property type="term" value="P:fatty acid biosynthetic process"/>
    <property type="evidence" value="ECO:0007669"/>
    <property type="project" value="TreeGrafter"/>
</dbReference>
<sequence length="68" mass="7669">MLQYTSGSTGEPKGVVLSQDNIIANQQMILENFGHSNESVVVGWLPHFHDMGLIGTFFNLFSWEVHVY</sequence>
<evidence type="ECO:0000256" key="1">
    <source>
        <dbReference type="ARBA" id="ARBA00006432"/>
    </source>
</evidence>
<gene>
    <name evidence="3" type="ORF">CS022_20120</name>
</gene>
<dbReference type="InterPro" id="IPR042099">
    <property type="entry name" value="ANL_N_sf"/>
</dbReference>
<evidence type="ECO:0000259" key="2">
    <source>
        <dbReference type="Pfam" id="PF00501"/>
    </source>
</evidence>
<dbReference type="GO" id="GO:0005886">
    <property type="term" value="C:plasma membrane"/>
    <property type="evidence" value="ECO:0007669"/>
    <property type="project" value="TreeGrafter"/>
</dbReference>
<evidence type="ECO:0000313" key="3">
    <source>
        <dbReference type="EMBL" id="RXJ71753.1"/>
    </source>
</evidence>
<feature type="domain" description="AMP-dependent synthetase/ligase" evidence="2">
    <location>
        <begin position="2"/>
        <end position="60"/>
    </location>
</feature>
<dbReference type="OrthoDB" id="9803968at2"/>
<comment type="caution">
    <text evidence="3">The sequence shown here is derived from an EMBL/GenBank/DDBJ whole genome shotgun (WGS) entry which is preliminary data.</text>
</comment>
<dbReference type="InterPro" id="IPR000873">
    <property type="entry name" value="AMP-dep_synth/lig_dom"/>
</dbReference>
<dbReference type="GO" id="GO:0070566">
    <property type="term" value="F:adenylyltransferase activity"/>
    <property type="evidence" value="ECO:0007669"/>
    <property type="project" value="TreeGrafter"/>
</dbReference>
<keyword evidence="4" id="KW-1185">Reference proteome</keyword>
<evidence type="ECO:0000313" key="4">
    <source>
        <dbReference type="Proteomes" id="UP000290287"/>
    </source>
</evidence>
<dbReference type="InterPro" id="IPR020845">
    <property type="entry name" value="AMP-binding_CS"/>
</dbReference>
<dbReference type="EMBL" id="PEIB01000033">
    <property type="protein sequence ID" value="RXJ71753.1"/>
    <property type="molecule type" value="Genomic_DNA"/>
</dbReference>